<feature type="transmembrane region" description="Helical" evidence="1">
    <location>
        <begin position="87"/>
        <end position="105"/>
    </location>
</feature>
<organism evidence="2 3">
    <name type="scientific">Staphylococcus pasteuri_A</name>
    <dbReference type="NCBI Taxonomy" id="3062664"/>
    <lineage>
        <taxon>Bacteria</taxon>
        <taxon>Bacillati</taxon>
        <taxon>Bacillota</taxon>
        <taxon>Bacilli</taxon>
        <taxon>Bacillales</taxon>
        <taxon>Staphylococcaceae</taxon>
        <taxon>Staphylococcus</taxon>
    </lineage>
</organism>
<accession>A0AAW7YTG6</accession>
<proteinExistence type="predicted"/>
<comment type="caution">
    <text evidence="2">The sequence shown here is derived from an EMBL/GenBank/DDBJ whole genome shotgun (WGS) entry which is preliminary data.</text>
</comment>
<protein>
    <submittedName>
        <fullName evidence="2">Uncharacterized protein</fullName>
    </submittedName>
</protein>
<dbReference type="AlphaFoldDB" id="A0AAW7YTG6"/>
<dbReference type="Proteomes" id="UP001170310">
    <property type="component" value="Unassembled WGS sequence"/>
</dbReference>
<evidence type="ECO:0000313" key="2">
    <source>
        <dbReference type="EMBL" id="MDO6575047.1"/>
    </source>
</evidence>
<reference evidence="2" key="1">
    <citation type="submission" date="2023-07" db="EMBL/GenBank/DDBJ databases">
        <title>Genome content predicts the carbon catabolic preferences of heterotrophic bacteria.</title>
        <authorList>
            <person name="Gralka M."/>
        </authorList>
    </citation>
    <scope>NUCLEOTIDE SEQUENCE</scope>
    <source>
        <strain evidence="2">E2R20</strain>
    </source>
</reference>
<evidence type="ECO:0000256" key="1">
    <source>
        <dbReference type="SAM" id="Phobius"/>
    </source>
</evidence>
<gene>
    <name evidence="2" type="ORF">Q4528_13105</name>
</gene>
<keyword evidence="3" id="KW-1185">Reference proteome</keyword>
<dbReference type="EMBL" id="JAUOQO010000135">
    <property type="protein sequence ID" value="MDO6575047.1"/>
    <property type="molecule type" value="Genomic_DNA"/>
</dbReference>
<keyword evidence="1" id="KW-1133">Transmembrane helix</keyword>
<feature type="non-terminal residue" evidence="2">
    <location>
        <position position="1"/>
    </location>
</feature>
<dbReference type="RefSeq" id="WP_303521924.1">
    <property type="nucleotide sequence ID" value="NZ_JAUOQO010000135.1"/>
</dbReference>
<sequence length="108" mass="12606">IYGEFLFRDFNVRIVNYLEPYDYFTLFLKAPINNITTSCINLIILILFAKILDVLIETDLELSKNKTEQLLKRLEGGVTEFYKDRGFPVELLMVMSILLMIATLLDLH</sequence>
<keyword evidence="1" id="KW-0812">Transmembrane</keyword>
<evidence type="ECO:0000313" key="3">
    <source>
        <dbReference type="Proteomes" id="UP001170310"/>
    </source>
</evidence>
<name>A0AAW7YTG6_9STAP</name>
<feature type="transmembrane region" description="Helical" evidence="1">
    <location>
        <begin position="35"/>
        <end position="56"/>
    </location>
</feature>
<keyword evidence="1" id="KW-0472">Membrane</keyword>
<feature type="non-terminal residue" evidence="2">
    <location>
        <position position="108"/>
    </location>
</feature>